<feature type="chain" id="PRO_5025594221" evidence="2">
    <location>
        <begin position="20"/>
        <end position="117"/>
    </location>
</feature>
<accession>A0A679PF98</accession>
<feature type="compositionally biased region" description="Polar residues" evidence="1">
    <location>
        <begin position="39"/>
        <end position="52"/>
    </location>
</feature>
<evidence type="ECO:0000256" key="2">
    <source>
        <dbReference type="SAM" id="SignalP"/>
    </source>
</evidence>
<reference evidence="3" key="1">
    <citation type="journal article" date="2019" name="Mar. Drugs">
        <title>Conotoxin diversity in the venom gland transcriptome of the Magician's Cone, Pionoconus magus.</title>
        <authorList>
            <person name="Pardos-Blas J.R."/>
            <person name="Irisarri I."/>
            <person name="Abalde S."/>
            <person name="Tenorio M.J."/>
            <person name="Zardoya R."/>
        </authorList>
    </citation>
    <scope>NUCLEOTIDE SEQUENCE</scope>
    <source>
        <strain evidence="3">PMAG077</strain>
        <tissue evidence="3">Venom gland</tissue>
    </source>
</reference>
<feature type="region of interest" description="Disordered" evidence="1">
    <location>
        <begin position="29"/>
        <end position="90"/>
    </location>
</feature>
<sequence>MRTSSQLLFLCVSVGLVFALQGHPIADVRGAGLEGGSMERSQTIEGRPASSSEGRDRSFNPVRSRTVTAPFHGQGRPASSSEGRDRSFNPVHSRTVTFALTGAHQGTIGHSSYWPWK</sequence>
<keyword evidence="2" id="KW-0732">Signal</keyword>
<dbReference type="EMBL" id="BK011212">
    <property type="protein sequence ID" value="DAC80560.1"/>
    <property type="molecule type" value="mRNA"/>
</dbReference>
<organism evidence="3">
    <name type="scientific">Conus magus</name>
    <name type="common">Magical cone</name>
    <dbReference type="NCBI Taxonomy" id="6492"/>
    <lineage>
        <taxon>Eukaryota</taxon>
        <taxon>Metazoa</taxon>
        <taxon>Spiralia</taxon>
        <taxon>Lophotrochozoa</taxon>
        <taxon>Mollusca</taxon>
        <taxon>Gastropoda</taxon>
        <taxon>Caenogastropoda</taxon>
        <taxon>Neogastropoda</taxon>
        <taxon>Conoidea</taxon>
        <taxon>Conidae</taxon>
        <taxon>Conus</taxon>
        <taxon>Pionoconus</taxon>
    </lineage>
</organism>
<dbReference type="AlphaFoldDB" id="A0A679PF98"/>
<feature type="signal peptide" evidence="2">
    <location>
        <begin position="1"/>
        <end position="19"/>
    </location>
</feature>
<proteinExistence type="evidence at transcript level"/>
<name>A0A679PF98_CONMA</name>
<evidence type="ECO:0000313" key="3">
    <source>
        <dbReference type="EMBL" id="DAC80560.1"/>
    </source>
</evidence>
<protein>
    <submittedName>
        <fullName evidence="3">Conotoxin superfamily H</fullName>
    </submittedName>
</protein>
<evidence type="ECO:0000256" key="1">
    <source>
        <dbReference type="SAM" id="MobiDB-lite"/>
    </source>
</evidence>